<keyword evidence="2" id="KW-0479">Metal-binding</keyword>
<dbReference type="SMART" id="SM00249">
    <property type="entry name" value="PHD"/>
    <property type="match status" value="1"/>
</dbReference>
<evidence type="ECO:0000256" key="2">
    <source>
        <dbReference type="ARBA" id="ARBA00022723"/>
    </source>
</evidence>
<comment type="caution">
    <text evidence="11">The sequence shown here is derived from an EMBL/GenBank/DDBJ whole genome shotgun (WGS) entry which is preliminary data.</text>
</comment>
<dbReference type="EMBL" id="QZWG01000004">
    <property type="protein sequence ID" value="RZC14351.1"/>
    <property type="molecule type" value="Genomic_DNA"/>
</dbReference>
<proteinExistence type="predicted"/>
<dbReference type="CDD" id="cd11660">
    <property type="entry name" value="SANT_TRF"/>
    <property type="match status" value="1"/>
</dbReference>
<dbReference type="GO" id="GO:0008270">
    <property type="term" value="F:zinc ion binding"/>
    <property type="evidence" value="ECO:0007669"/>
    <property type="project" value="UniProtKB-KW"/>
</dbReference>
<dbReference type="InterPro" id="IPR001005">
    <property type="entry name" value="SANT/Myb"/>
</dbReference>
<dbReference type="GO" id="GO:0005634">
    <property type="term" value="C:nucleus"/>
    <property type="evidence" value="ECO:0007669"/>
    <property type="project" value="UniProtKB-SubCell"/>
</dbReference>
<protein>
    <recommendedName>
        <fullName evidence="13">Myb-like domain-containing protein</fullName>
    </recommendedName>
</protein>
<evidence type="ECO:0000256" key="6">
    <source>
        <dbReference type="PROSITE-ProRule" id="PRU00146"/>
    </source>
</evidence>
<evidence type="ECO:0000256" key="5">
    <source>
        <dbReference type="ARBA" id="ARBA00023242"/>
    </source>
</evidence>
<organism evidence="11 12">
    <name type="scientific">Glycine soja</name>
    <name type="common">Wild soybean</name>
    <dbReference type="NCBI Taxonomy" id="3848"/>
    <lineage>
        <taxon>Eukaryota</taxon>
        <taxon>Viridiplantae</taxon>
        <taxon>Streptophyta</taxon>
        <taxon>Embryophyta</taxon>
        <taxon>Tracheophyta</taxon>
        <taxon>Spermatophyta</taxon>
        <taxon>Magnoliopsida</taxon>
        <taxon>eudicotyledons</taxon>
        <taxon>Gunneridae</taxon>
        <taxon>Pentapetalae</taxon>
        <taxon>rosids</taxon>
        <taxon>fabids</taxon>
        <taxon>Fabales</taxon>
        <taxon>Fabaceae</taxon>
        <taxon>Papilionoideae</taxon>
        <taxon>50 kb inversion clade</taxon>
        <taxon>NPAAA clade</taxon>
        <taxon>indigoferoid/millettioid clade</taxon>
        <taxon>Phaseoleae</taxon>
        <taxon>Glycine</taxon>
        <taxon>Glycine subgen. Soja</taxon>
    </lineage>
</organism>
<dbReference type="PROSITE" id="PS51294">
    <property type="entry name" value="HTH_MYB"/>
    <property type="match status" value="1"/>
</dbReference>
<gene>
    <name evidence="11" type="ORF">D0Y65_008368</name>
</gene>
<dbReference type="SMR" id="A0A445KTR8"/>
<evidence type="ECO:0000256" key="4">
    <source>
        <dbReference type="ARBA" id="ARBA00022833"/>
    </source>
</evidence>
<evidence type="ECO:0000259" key="8">
    <source>
        <dbReference type="PROSITE" id="PS50016"/>
    </source>
</evidence>
<feature type="region of interest" description="Disordered" evidence="7">
    <location>
        <begin position="577"/>
        <end position="604"/>
    </location>
</feature>
<comment type="subcellular location">
    <subcellularLocation>
        <location evidence="1">Nucleus</location>
    </subcellularLocation>
</comment>
<feature type="domain" description="Myb-like" evidence="9">
    <location>
        <begin position="652"/>
        <end position="710"/>
    </location>
</feature>
<dbReference type="Proteomes" id="UP000289340">
    <property type="component" value="Chromosome 4"/>
</dbReference>
<keyword evidence="3 6" id="KW-0863">Zinc-finger</keyword>
<dbReference type="InterPro" id="IPR019787">
    <property type="entry name" value="Znf_PHD-finger"/>
</dbReference>
<feature type="domain" description="PHD-type" evidence="8">
    <location>
        <begin position="393"/>
        <end position="442"/>
    </location>
</feature>
<dbReference type="SUPFAM" id="SSF57903">
    <property type="entry name" value="FYVE/PHD zinc finger"/>
    <property type="match status" value="1"/>
</dbReference>
<evidence type="ECO:0000259" key="10">
    <source>
        <dbReference type="PROSITE" id="PS51294"/>
    </source>
</evidence>
<evidence type="ECO:0000259" key="9">
    <source>
        <dbReference type="PROSITE" id="PS50090"/>
    </source>
</evidence>
<dbReference type="SMART" id="SM00717">
    <property type="entry name" value="SANT"/>
    <property type="match status" value="1"/>
</dbReference>
<evidence type="ECO:0000256" key="7">
    <source>
        <dbReference type="SAM" id="MobiDB-lite"/>
    </source>
</evidence>
<accession>A0A445KTR8</accession>
<feature type="domain" description="HTH myb-type" evidence="10">
    <location>
        <begin position="654"/>
        <end position="714"/>
    </location>
</feature>
<dbReference type="InterPro" id="IPR013083">
    <property type="entry name" value="Znf_RING/FYVE/PHD"/>
</dbReference>
<dbReference type="Gene3D" id="1.10.10.60">
    <property type="entry name" value="Homeodomain-like"/>
    <property type="match status" value="1"/>
</dbReference>
<dbReference type="InterPro" id="IPR009057">
    <property type="entry name" value="Homeodomain-like_sf"/>
</dbReference>
<dbReference type="InterPro" id="IPR001965">
    <property type="entry name" value="Znf_PHD"/>
</dbReference>
<keyword evidence="4" id="KW-0862">Zinc</keyword>
<name>A0A445KTR8_GLYSO</name>
<evidence type="ECO:0000256" key="3">
    <source>
        <dbReference type="ARBA" id="ARBA00022771"/>
    </source>
</evidence>
<dbReference type="InterPro" id="IPR017930">
    <property type="entry name" value="Myb_dom"/>
</dbReference>
<dbReference type="InterPro" id="IPR011011">
    <property type="entry name" value="Znf_FYVE_PHD"/>
</dbReference>
<keyword evidence="12" id="KW-1185">Reference proteome</keyword>
<dbReference type="PROSITE" id="PS50016">
    <property type="entry name" value="ZF_PHD_2"/>
    <property type="match status" value="1"/>
</dbReference>
<reference evidence="11 12" key="1">
    <citation type="submission" date="2018-09" db="EMBL/GenBank/DDBJ databases">
        <title>A high-quality reference genome of wild soybean provides a powerful tool to mine soybean genomes.</title>
        <authorList>
            <person name="Xie M."/>
            <person name="Chung C.Y.L."/>
            <person name="Li M.-W."/>
            <person name="Wong F.-L."/>
            <person name="Chan T.-F."/>
            <person name="Lam H.-M."/>
        </authorList>
    </citation>
    <scope>NUCLEOTIDE SEQUENCE [LARGE SCALE GENOMIC DNA]</scope>
    <source>
        <strain evidence="12">cv. W05</strain>
        <tissue evidence="11">Hypocotyl of etiolated seedlings</tissue>
    </source>
</reference>
<evidence type="ECO:0008006" key="13">
    <source>
        <dbReference type="Google" id="ProtNLM"/>
    </source>
</evidence>
<dbReference type="PANTHER" id="PTHR47863:SF4">
    <property type="entry name" value="RING_FYVE_PHD ZINC FINGER SUPERFAMILY PROTEIN"/>
    <property type="match status" value="1"/>
</dbReference>
<evidence type="ECO:0000256" key="1">
    <source>
        <dbReference type="ARBA" id="ARBA00004123"/>
    </source>
</evidence>
<dbReference type="Gramene" id="XM_028371444.1">
    <property type="protein sequence ID" value="XP_028227245.1"/>
    <property type="gene ID" value="LOC114408405"/>
</dbReference>
<sequence>MDRDDDPSALAWLWVIEALLTSKEITTPTLQGFIDAAPVGHHRFSKNTKELVALRCLEKLSTLVVDPEASSNLDSRFGFNVLGSCQDVLKEILGKIPLSNLKVAGAELLKWDICPFIKHKRAVTFKCHLEQLRESIFKNTHPDTDYLKETTRLFPQNSSRVCSKRSRVCSADETDLPSKRSWACSADETDHARNGYGVEISGDIVSQGEKINLETKKQAEQNLSLKCNEEDRLLICDANVVQPVVPEYVMTTTIIPHHTSVAEPCNNTSMDETDNTAHHAIPTNDANAENNQHIINFHQPKQTEPDITSLNLSQKPVASDKTVFDMVNGCRAELSSDSDGYHNGKNDLEAKKHEFLCSPCTVDQDFSAMTESIEQNLRTVDQVFSSMTESIEQNLCMKCHEGGQLLACKTTTCPLMVHKNCLGASAQLDAKGNFFCPFCAYSHAISEYLESKENASLARKELAIFISKGKLIQAAEFVHEFHRQEHCFSRKNSKCEHIHVKNNEDDQLAGCEDNREDHVGEHANEANDLQFERSKQQAEVLREEEIGKMPTVGRVEESEVPTDHVDGHVGDKFASEKTNIAPESNAEEVPQEMTKQHNIDGTIEPVCAQDTGKEKISEDESEKHSNPLYSLRFRKHETQCKPQAGQVFLGNQLRRKKIPWTAEEEEKIKEGVQKFGKEWKKILQFGSHVFDKVGKRRTPHDLKDKWRNMCKAHSKSK</sequence>
<dbReference type="PROSITE" id="PS50090">
    <property type="entry name" value="MYB_LIKE"/>
    <property type="match status" value="1"/>
</dbReference>
<dbReference type="AlphaFoldDB" id="A0A445KTR8"/>
<dbReference type="SUPFAM" id="SSF46689">
    <property type="entry name" value="Homeodomain-like"/>
    <property type="match status" value="1"/>
</dbReference>
<dbReference type="Pfam" id="PF00249">
    <property type="entry name" value="Myb_DNA-binding"/>
    <property type="match status" value="1"/>
</dbReference>
<evidence type="ECO:0000313" key="12">
    <source>
        <dbReference type="Proteomes" id="UP000289340"/>
    </source>
</evidence>
<keyword evidence="5" id="KW-0539">Nucleus</keyword>
<dbReference type="Gene3D" id="3.30.40.10">
    <property type="entry name" value="Zinc/RING finger domain, C3HC4 (zinc finger)"/>
    <property type="match status" value="1"/>
</dbReference>
<evidence type="ECO:0000313" key="11">
    <source>
        <dbReference type="EMBL" id="RZC14351.1"/>
    </source>
</evidence>
<dbReference type="PANTHER" id="PTHR47863">
    <property type="entry name" value="RING/FYVE/PHD ZINC FINGER SUPERFAMILY PROTEIN"/>
    <property type="match status" value="1"/>
</dbReference>